<organism evidence="1 2">
    <name type="scientific">Nelumbo nucifera</name>
    <name type="common">Sacred lotus</name>
    <dbReference type="NCBI Taxonomy" id="4432"/>
    <lineage>
        <taxon>Eukaryota</taxon>
        <taxon>Viridiplantae</taxon>
        <taxon>Streptophyta</taxon>
        <taxon>Embryophyta</taxon>
        <taxon>Tracheophyta</taxon>
        <taxon>Spermatophyta</taxon>
        <taxon>Magnoliopsida</taxon>
        <taxon>Proteales</taxon>
        <taxon>Nelumbonaceae</taxon>
        <taxon>Nelumbo</taxon>
    </lineage>
</organism>
<sequence length="68" mass="7718">MVGVDPQKRTQPQTLQLIPDTVTAFQNGIRQRTANGTDHELLLPKNHERLNYGRQKRKAIPTSIESPI</sequence>
<protein>
    <submittedName>
        <fullName evidence="1">Uncharacterized protein</fullName>
    </submittedName>
</protein>
<dbReference type="EMBL" id="DUZY01000003">
    <property type="protein sequence ID" value="DAD31880.1"/>
    <property type="molecule type" value="Genomic_DNA"/>
</dbReference>
<reference evidence="1 2" key="1">
    <citation type="journal article" date="2020" name="Mol. Biol. Evol.">
        <title>Distinct Expression and Methylation Patterns for Genes with Different Fates following a Single Whole-Genome Duplication in Flowering Plants.</title>
        <authorList>
            <person name="Shi T."/>
            <person name="Rahmani R.S."/>
            <person name="Gugger P.F."/>
            <person name="Wang M."/>
            <person name="Li H."/>
            <person name="Zhang Y."/>
            <person name="Li Z."/>
            <person name="Wang Q."/>
            <person name="Van de Peer Y."/>
            <person name="Marchal K."/>
            <person name="Chen J."/>
        </authorList>
    </citation>
    <scope>NUCLEOTIDE SEQUENCE [LARGE SCALE GENOMIC DNA]</scope>
    <source>
        <tissue evidence="1">Leaf</tissue>
    </source>
</reference>
<evidence type="ECO:0000313" key="1">
    <source>
        <dbReference type="EMBL" id="DAD31880.1"/>
    </source>
</evidence>
<keyword evidence="2" id="KW-1185">Reference proteome</keyword>
<gene>
    <name evidence="1" type="ORF">HUJ06_010731</name>
</gene>
<accession>A0A822YH07</accession>
<dbReference type="AlphaFoldDB" id="A0A822YH07"/>
<comment type="caution">
    <text evidence="1">The sequence shown here is derived from an EMBL/GenBank/DDBJ whole genome shotgun (WGS) entry which is preliminary data.</text>
</comment>
<evidence type="ECO:0000313" key="2">
    <source>
        <dbReference type="Proteomes" id="UP000607653"/>
    </source>
</evidence>
<proteinExistence type="predicted"/>
<name>A0A822YH07_NELNU</name>
<dbReference type="Proteomes" id="UP000607653">
    <property type="component" value="Unassembled WGS sequence"/>
</dbReference>